<name>A0ABV0RQB0_9TELE</name>
<evidence type="ECO:0000313" key="1">
    <source>
        <dbReference type="EMBL" id="MEQ2209738.1"/>
    </source>
</evidence>
<gene>
    <name evidence="1" type="ORF">XENOCAPTIV_003371</name>
</gene>
<dbReference type="EMBL" id="JAHRIN010051760">
    <property type="protein sequence ID" value="MEQ2209738.1"/>
    <property type="molecule type" value="Genomic_DNA"/>
</dbReference>
<comment type="caution">
    <text evidence="1">The sequence shown here is derived from an EMBL/GenBank/DDBJ whole genome shotgun (WGS) entry which is preliminary data.</text>
</comment>
<dbReference type="Proteomes" id="UP001434883">
    <property type="component" value="Unassembled WGS sequence"/>
</dbReference>
<protein>
    <submittedName>
        <fullName evidence="1">Uncharacterized protein</fullName>
    </submittedName>
</protein>
<accession>A0ABV0RQB0</accession>
<keyword evidence="2" id="KW-1185">Reference proteome</keyword>
<sequence length="111" mass="12537">MKQTVIRVPFCLYWGGRFTKVRVPCAENEQFVRYVSEGGDIHRVVRGECGAQPPVVELDNHICTCSPSVPLVNSTESCCAYDQEKNCFMAKSQTFPCLFVFFVSNMEAQTE</sequence>
<reference evidence="1 2" key="1">
    <citation type="submission" date="2021-06" db="EMBL/GenBank/DDBJ databases">
        <authorList>
            <person name="Palmer J.M."/>
        </authorList>
    </citation>
    <scope>NUCLEOTIDE SEQUENCE [LARGE SCALE GENOMIC DNA]</scope>
    <source>
        <strain evidence="1 2">XC_2019</strain>
        <tissue evidence="1">Muscle</tissue>
    </source>
</reference>
<evidence type="ECO:0000313" key="2">
    <source>
        <dbReference type="Proteomes" id="UP001434883"/>
    </source>
</evidence>
<proteinExistence type="predicted"/>
<organism evidence="1 2">
    <name type="scientific">Xenoophorus captivus</name>
    <dbReference type="NCBI Taxonomy" id="1517983"/>
    <lineage>
        <taxon>Eukaryota</taxon>
        <taxon>Metazoa</taxon>
        <taxon>Chordata</taxon>
        <taxon>Craniata</taxon>
        <taxon>Vertebrata</taxon>
        <taxon>Euteleostomi</taxon>
        <taxon>Actinopterygii</taxon>
        <taxon>Neopterygii</taxon>
        <taxon>Teleostei</taxon>
        <taxon>Neoteleostei</taxon>
        <taxon>Acanthomorphata</taxon>
        <taxon>Ovalentaria</taxon>
        <taxon>Atherinomorphae</taxon>
        <taxon>Cyprinodontiformes</taxon>
        <taxon>Goodeidae</taxon>
        <taxon>Xenoophorus</taxon>
    </lineage>
</organism>